<sequence length="375" mass="40653">MNRLGVAFDRWVARGDATPVDLGLYRVLFALVVLLSPRDFRWVAQFPDSFVKGPAGPFWLLRRVPPEGVLVGLELLVGVSAAFLLVGLFTRTASIVLAVALLGGYGTVYSLGKIDHNVFVILVPVLLSFARWGDAWSLDALRRTPRDPAAPAPQWPLRLLALLVGLGFLTAAVPKVLSGWLSPATHAVQGVMFTQYHVNGRTELLADRFVGVRDGFFWESVDVATVLLEGLLVVAVLSWRWWRVGIAIACLFHLGVLLMMNIGFSINVVTYAAFVLWSRAPLLRRSTAGPGGARPPRRRPRPGSLVALALLAAALGAFAALRPEGWGVPRLDRGVVVAGALVSAWYLLHVARDLLGRSRGSRTVSVVDERAGARP</sequence>
<dbReference type="Proteomes" id="UP000533269">
    <property type="component" value="Unassembled WGS sequence"/>
</dbReference>
<dbReference type="InterPro" id="IPR053934">
    <property type="entry name" value="HTTM_dom"/>
</dbReference>
<keyword evidence="1" id="KW-0472">Membrane</keyword>
<feature type="transmembrane region" description="Helical" evidence="1">
    <location>
        <begin position="155"/>
        <end position="173"/>
    </location>
</feature>
<dbReference type="EMBL" id="JACHVY010000002">
    <property type="protein sequence ID" value="MBB2901987.1"/>
    <property type="molecule type" value="Genomic_DNA"/>
</dbReference>
<feature type="transmembrane region" description="Helical" evidence="1">
    <location>
        <begin position="216"/>
        <end position="238"/>
    </location>
</feature>
<feature type="transmembrane region" description="Helical" evidence="1">
    <location>
        <begin position="118"/>
        <end position="135"/>
    </location>
</feature>
<dbReference type="AlphaFoldDB" id="A0A7W4TN92"/>
<evidence type="ECO:0000313" key="3">
    <source>
        <dbReference type="EMBL" id="MBB2901987.1"/>
    </source>
</evidence>
<dbReference type="RefSeq" id="WP_183391886.1">
    <property type="nucleotide sequence ID" value="NZ_JACHVY010000002.1"/>
</dbReference>
<feature type="transmembrane region" description="Helical" evidence="1">
    <location>
        <begin position="69"/>
        <end position="89"/>
    </location>
</feature>
<feature type="transmembrane region" description="Helical" evidence="1">
    <location>
        <begin position="303"/>
        <end position="321"/>
    </location>
</feature>
<feature type="domain" description="HTTM" evidence="2">
    <location>
        <begin position="19"/>
        <end position="264"/>
    </location>
</feature>
<evidence type="ECO:0000256" key="1">
    <source>
        <dbReference type="SAM" id="Phobius"/>
    </source>
</evidence>
<comment type="caution">
    <text evidence="3">The sequence shown here is derived from an EMBL/GenBank/DDBJ whole genome shotgun (WGS) entry which is preliminary data.</text>
</comment>
<organism evidence="3 4">
    <name type="scientific">Kineococcus radiotolerans</name>
    <dbReference type="NCBI Taxonomy" id="131568"/>
    <lineage>
        <taxon>Bacteria</taxon>
        <taxon>Bacillati</taxon>
        <taxon>Actinomycetota</taxon>
        <taxon>Actinomycetes</taxon>
        <taxon>Kineosporiales</taxon>
        <taxon>Kineosporiaceae</taxon>
        <taxon>Kineococcus</taxon>
    </lineage>
</organism>
<feature type="transmembrane region" description="Helical" evidence="1">
    <location>
        <begin position="95"/>
        <end position="111"/>
    </location>
</feature>
<reference evidence="3 4" key="2">
    <citation type="submission" date="2020-08" db="EMBL/GenBank/DDBJ databases">
        <authorList>
            <person name="Partida-Martinez L."/>
            <person name="Huntemann M."/>
            <person name="Clum A."/>
            <person name="Wang J."/>
            <person name="Palaniappan K."/>
            <person name="Ritter S."/>
            <person name="Chen I.-M."/>
            <person name="Stamatis D."/>
            <person name="Reddy T."/>
            <person name="O'Malley R."/>
            <person name="Daum C."/>
            <person name="Shapiro N."/>
            <person name="Ivanova N."/>
            <person name="Kyrpides N."/>
            <person name="Woyke T."/>
        </authorList>
    </citation>
    <scope>NUCLEOTIDE SEQUENCE [LARGE SCALE GENOMIC DNA]</scope>
    <source>
        <strain evidence="3 4">AS2.23</strain>
    </source>
</reference>
<feature type="transmembrane region" description="Helical" evidence="1">
    <location>
        <begin position="333"/>
        <end position="351"/>
    </location>
</feature>
<gene>
    <name evidence="3" type="ORF">FHR75_002802</name>
</gene>
<evidence type="ECO:0000313" key="4">
    <source>
        <dbReference type="Proteomes" id="UP000533269"/>
    </source>
</evidence>
<accession>A0A7W4TN92</accession>
<keyword evidence="1" id="KW-1133">Transmembrane helix</keyword>
<reference evidence="3 4" key="1">
    <citation type="submission" date="2020-08" db="EMBL/GenBank/DDBJ databases">
        <title>The Agave Microbiome: Exploring the role of microbial communities in plant adaptations to desert environments.</title>
        <authorList>
            <person name="Partida-Martinez L.P."/>
        </authorList>
    </citation>
    <scope>NUCLEOTIDE SEQUENCE [LARGE SCALE GENOMIC DNA]</scope>
    <source>
        <strain evidence="3 4">AS2.23</strain>
    </source>
</reference>
<keyword evidence="1" id="KW-0812">Transmembrane</keyword>
<dbReference type="Pfam" id="PF05090">
    <property type="entry name" value="HTTM"/>
    <property type="match status" value="1"/>
</dbReference>
<proteinExistence type="predicted"/>
<evidence type="ECO:0000259" key="2">
    <source>
        <dbReference type="Pfam" id="PF05090"/>
    </source>
</evidence>
<feature type="transmembrane region" description="Helical" evidence="1">
    <location>
        <begin position="244"/>
        <end position="277"/>
    </location>
</feature>
<protein>
    <submittedName>
        <fullName evidence="3">Putative membrane protein YphA (DoxX/SURF4 family)</fullName>
    </submittedName>
</protein>
<name>A0A7W4TN92_KINRA</name>